<dbReference type="AlphaFoldDB" id="A0A7C4DAE1"/>
<organism evidence="4">
    <name type="scientific">Staphylothermus marinus</name>
    <dbReference type="NCBI Taxonomy" id="2280"/>
    <lineage>
        <taxon>Archaea</taxon>
        <taxon>Thermoproteota</taxon>
        <taxon>Thermoprotei</taxon>
        <taxon>Desulfurococcales</taxon>
        <taxon>Desulfurococcaceae</taxon>
        <taxon>Staphylothermus</taxon>
    </lineage>
</organism>
<dbReference type="GO" id="GO:0008757">
    <property type="term" value="F:S-adenosylmethionine-dependent methyltransferase activity"/>
    <property type="evidence" value="ECO:0007669"/>
    <property type="project" value="InterPro"/>
</dbReference>
<evidence type="ECO:0000259" key="3">
    <source>
        <dbReference type="Pfam" id="PF05175"/>
    </source>
</evidence>
<dbReference type="CDD" id="cd02440">
    <property type="entry name" value="AdoMet_MTases"/>
    <property type="match status" value="1"/>
</dbReference>
<evidence type="ECO:0000313" key="4">
    <source>
        <dbReference type="EMBL" id="HGM58337.1"/>
    </source>
</evidence>
<dbReference type="SUPFAM" id="SSF53335">
    <property type="entry name" value="S-adenosyl-L-methionine-dependent methyltransferases"/>
    <property type="match status" value="1"/>
</dbReference>
<dbReference type="InterPro" id="IPR029063">
    <property type="entry name" value="SAM-dependent_MTases_sf"/>
</dbReference>
<keyword evidence="2 4" id="KW-0808">Transferase</keyword>
<comment type="caution">
    <text evidence="4">The sequence shown here is derived from an EMBL/GenBank/DDBJ whole genome shotgun (WGS) entry which is preliminary data.</text>
</comment>
<evidence type="ECO:0000256" key="1">
    <source>
        <dbReference type="ARBA" id="ARBA00022603"/>
    </source>
</evidence>
<feature type="domain" description="Methyltransferase small" evidence="3">
    <location>
        <begin position="26"/>
        <end position="190"/>
    </location>
</feature>
<protein>
    <submittedName>
        <fullName evidence="4">Class I SAM-dependent methyltransferase</fullName>
    </submittedName>
</protein>
<dbReference type="PANTHER" id="PTHR47816:SF4">
    <property type="entry name" value="RIBOSOMAL RNA SMALL SUBUNIT METHYLTRANSFERASE C"/>
    <property type="match status" value="1"/>
</dbReference>
<proteinExistence type="predicted"/>
<dbReference type="PANTHER" id="PTHR47816">
    <property type="entry name" value="RIBOSOMAL RNA SMALL SUBUNIT METHYLTRANSFERASE C"/>
    <property type="match status" value="1"/>
</dbReference>
<keyword evidence="1 4" id="KW-0489">Methyltransferase</keyword>
<dbReference type="Pfam" id="PF05175">
    <property type="entry name" value="MTS"/>
    <property type="match status" value="1"/>
</dbReference>
<dbReference type="EMBL" id="DTBJ01000016">
    <property type="protein sequence ID" value="HGM58337.1"/>
    <property type="molecule type" value="Genomic_DNA"/>
</dbReference>
<gene>
    <name evidence="4" type="ORF">ENU14_01930</name>
</gene>
<sequence>MSTHYFRKSRFSDKQFISLSIHGQTLEFLTYSSLFSGRRVDLGTRLLLEYIKIPEKGVVLDVGCGYGVIGITIAKLNSNLKVYMVDVNPLAVKVSRYNAKLNNVIDRVTILEGDCYKPVENMLFQAIYSNPPLSAGRDIVENIVLNAKKYLDTNGFAQFVIAQGREYIVNRAKQEYRIVESINKKGYTILYLKP</sequence>
<name>A0A7C4DAE1_STAMA</name>
<reference evidence="4" key="1">
    <citation type="journal article" date="2020" name="mSystems">
        <title>Genome- and Community-Level Interaction Insights into Carbon Utilization and Element Cycling Functions of Hydrothermarchaeota in Hydrothermal Sediment.</title>
        <authorList>
            <person name="Zhou Z."/>
            <person name="Liu Y."/>
            <person name="Xu W."/>
            <person name="Pan J."/>
            <person name="Luo Z.H."/>
            <person name="Li M."/>
        </authorList>
    </citation>
    <scope>NUCLEOTIDE SEQUENCE [LARGE SCALE GENOMIC DNA]</scope>
    <source>
        <strain evidence="4">SpSt-642</strain>
    </source>
</reference>
<accession>A0A7C4DAE1</accession>
<evidence type="ECO:0000256" key="2">
    <source>
        <dbReference type="ARBA" id="ARBA00022679"/>
    </source>
</evidence>
<dbReference type="InterPro" id="IPR046977">
    <property type="entry name" value="RsmC/RlmG"/>
</dbReference>
<dbReference type="GO" id="GO:0032259">
    <property type="term" value="P:methylation"/>
    <property type="evidence" value="ECO:0007669"/>
    <property type="project" value="UniProtKB-KW"/>
</dbReference>
<dbReference type="InterPro" id="IPR007848">
    <property type="entry name" value="Small_mtfrase_dom"/>
</dbReference>
<dbReference type="Gene3D" id="3.40.50.150">
    <property type="entry name" value="Vaccinia Virus protein VP39"/>
    <property type="match status" value="1"/>
</dbReference>